<sequence length="482" mass="53476">MSVISPTARLGMISALLGITAFSAQAEERVPQSLMEAIKAGKSLSSLRLRYEHVDQDGLQPPTIIGAQANPTANEDLRSASALTLRTLLGWQTAPYQNISFAGQLINVTKFIDNFNDGTNGVLIDAISNNPSNIDRAKIVDPDITEINQLYVDWTGLKDTRIRFGRQQINLDNFRFIGDVIFRQVMQVFDGVTMLNQSISNTELYVGHIERVRQLTTELRDDGALEIINMKYRLSPTESLSGYGYFSSFDDLGFGRAWFGNAAGTAGIAQGKNGAINQEADQGNKIIGVRLDGVHPVNQSWKGLYTAEYAKQTDYSDGDSRIDAHYYKIGGGFAYNGFSLRADQELLSSNDGQYGFQMPYGTNHLFQGWVDKFLSTPQEGIKDTFITAGYKAGNFTFFMDYHILDSDVGFNTVGGGTGSRLGKEWNASVTYNFAENWMARFEYGSFKEGDHYTSLPAANTVAGNRGRFRDTEKTWVTLMYSF</sequence>
<dbReference type="eggNOG" id="ENOG502Z7YP">
    <property type="taxonomic scope" value="Bacteria"/>
</dbReference>
<evidence type="ECO:0000313" key="2">
    <source>
        <dbReference type="EMBL" id="ABE50433.1"/>
    </source>
</evidence>
<dbReference type="KEGG" id="mfa:Mfla_2166"/>
<dbReference type="Gene3D" id="2.40.160.10">
    <property type="entry name" value="Porin"/>
    <property type="match status" value="1"/>
</dbReference>
<dbReference type="HOGENOM" id="CLU_045097_0_0_4"/>
<dbReference type="EMBL" id="CP000284">
    <property type="protein sequence ID" value="ABE50433.1"/>
    <property type="molecule type" value="Genomic_DNA"/>
</dbReference>
<accession>Q1GZA4</accession>
<reference evidence="2 3" key="1">
    <citation type="submission" date="2006-03" db="EMBL/GenBank/DDBJ databases">
        <title>Complete sequence of Methylobacillus flagellatus KT.</title>
        <authorList>
            <consortium name="US DOE Joint Genome Institute"/>
            <person name="Copeland A."/>
            <person name="Lucas S."/>
            <person name="Lapidus A."/>
            <person name="Barry K."/>
            <person name="Detter J.C."/>
            <person name="Glavina del Rio T."/>
            <person name="Hammon N."/>
            <person name="Israni S."/>
            <person name="Dalin E."/>
            <person name="Tice H."/>
            <person name="Pitluck S."/>
            <person name="Brettin T."/>
            <person name="Bruce D."/>
            <person name="Han C."/>
            <person name="Tapia R."/>
            <person name="Saunders E."/>
            <person name="Gilna P."/>
            <person name="Schmutz J."/>
            <person name="Larimer F."/>
            <person name="Land M."/>
            <person name="Kyrpides N."/>
            <person name="Anderson I."/>
            <person name="Richardson P."/>
        </authorList>
    </citation>
    <scope>NUCLEOTIDE SEQUENCE [LARGE SCALE GENOMIC DNA]</scope>
    <source>
        <strain evidence="3">KT / ATCC 51484 / DSM 6875</strain>
    </source>
</reference>
<evidence type="ECO:0000313" key="3">
    <source>
        <dbReference type="Proteomes" id="UP000002440"/>
    </source>
</evidence>
<gene>
    <name evidence="2" type="ordered locus">Mfla_2166</name>
</gene>
<evidence type="ECO:0000256" key="1">
    <source>
        <dbReference type="SAM" id="SignalP"/>
    </source>
</evidence>
<protein>
    <submittedName>
        <fullName evidence="2">Putative lipoprotein</fullName>
    </submittedName>
</protein>
<dbReference type="OrthoDB" id="9767539at2"/>
<dbReference type="STRING" id="265072.Mfla_2166"/>
<proteinExistence type="predicted"/>
<keyword evidence="2" id="KW-0449">Lipoprotein</keyword>
<keyword evidence="3" id="KW-1185">Reference proteome</keyword>
<feature type="chain" id="PRO_5004189460" evidence="1">
    <location>
        <begin position="27"/>
        <end position="482"/>
    </location>
</feature>
<keyword evidence="1" id="KW-0732">Signal</keyword>
<dbReference type="Proteomes" id="UP000002440">
    <property type="component" value="Chromosome"/>
</dbReference>
<feature type="signal peptide" evidence="1">
    <location>
        <begin position="1"/>
        <end position="26"/>
    </location>
</feature>
<dbReference type="InterPro" id="IPR023614">
    <property type="entry name" value="Porin_dom_sf"/>
</dbReference>
<name>Q1GZA4_METFK</name>
<dbReference type="RefSeq" id="WP_011480387.1">
    <property type="nucleotide sequence ID" value="NC_007947.1"/>
</dbReference>
<dbReference type="AlphaFoldDB" id="Q1GZA4"/>
<organism evidence="2 3">
    <name type="scientific">Methylobacillus flagellatus (strain ATCC 51484 / DSM 6875 / VKM B-1610 / KT)</name>
    <dbReference type="NCBI Taxonomy" id="265072"/>
    <lineage>
        <taxon>Bacteria</taxon>
        <taxon>Pseudomonadati</taxon>
        <taxon>Pseudomonadota</taxon>
        <taxon>Betaproteobacteria</taxon>
        <taxon>Nitrosomonadales</taxon>
        <taxon>Methylophilaceae</taxon>
        <taxon>Methylobacillus</taxon>
    </lineage>
</organism>